<sequence>MKRPIALIAAALMAAGLATAVTAPTAEAATTGCHITYTVPSQWWTGTQGGFQANITITNFGPPLVNWTLGFDFVHPGQRVTQGWSMTWTQSGRHVTATSMWGVLETNKPFTIGFLGSWTTSNPAPTNFTINGVPCSTGPLPTATRTTATASPAPSSPAPSSPAPSSPAPTSAALSTAPIPTVSVTGIVEAGVESGCLVLNPVSGQLPPVTSQWLLIGGDRTILVPGARVQVIGRVRHDAASYCQQGYPLEVLAAKVV</sequence>
<name>A0ABN2LJU9_9ACTN</name>
<evidence type="ECO:0000259" key="3">
    <source>
        <dbReference type="PROSITE" id="PS51173"/>
    </source>
</evidence>
<reference evidence="4 5" key="1">
    <citation type="journal article" date="2019" name="Int. J. Syst. Evol. Microbiol.">
        <title>The Global Catalogue of Microorganisms (GCM) 10K type strain sequencing project: providing services to taxonomists for standard genome sequencing and annotation.</title>
        <authorList>
            <consortium name="The Broad Institute Genomics Platform"/>
            <consortium name="The Broad Institute Genome Sequencing Center for Infectious Disease"/>
            <person name="Wu L."/>
            <person name="Ma J."/>
        </authorList>
    </citation>
    <scope>NUCLEOTIDE SEQUENCE [LARGE SCALE GENOMIC DNA]</scope>
    <source>
        <strain evidence="4 5">JCM 13250</strain>
    </source>
</reference>
<dbReference type="InterPro" id="IPR012291">
    <property type="entry name" value="CBM2_carb-bd_dom_sf"/>
</dbReference>
<dbReference type="Pfam" id="PF00553">
    <property type="entry name" value="CBM_2"/>
    <property type="match status" value="1"/>
</dbReference>
<dbReference type="InterPro" id="IPR008965">
    <property type="entry name" value="CBM2/CBM3_carb-bd_dom_sf"/>
</dbReference>
<evidence type="ECO:0000256" key="2">
    <source>
        <dbReference type="SAM" id="SignalP"/>
    </source>
</evidence>
<feature type="compositionally biased region" description="Pro residues" evidence="1">
    <location>
        <begin position="154"/>
        <end position="167"/>
    </location>
</feature>
<comment type="caution">
    <text evidence="4">The sequence shown here is derived from an EMBL/GenBank/DDBJ whole genome shotgun (WGS) entry which is preliminary data.</text>
</comment>
<feature type="signal peptide" evidence="2">
    <location>
        <begin position="1"/>
        <end position="28"/>
    </location>
</feature>
<organism evidence="4 5">
    <name type="scientific">Luedemannella flava</name>
    <dbReference type="NCBI Taxonomy" id="349316"/>
    <lineage>
        <taxon>Bacteria</taxon>
        <taxon>Bacillati</taxon>
        <taxon>Actinomycetota</taxon>
        <taxon>Actinomycetes</taxon>
        <taxon>Micromonosporales</taxon>
        <taxon>Micromonosporaceae</taxon>
        <taxon>Luedemannella</taxon>
    </lineage>
</organism>
<evidence type="ECO:0000256" key="1">
    <source>
        <dbReference type="SAM" id="MobiDB-lite"/>
    </source>
</evidence>
<accession>A0ABN2LJU9</accession>
<evidence type="ECO:0000313" key="5">
    <source>
        <dbReference type="Proteomes" id="UP001500218"/>
    </source>
</evidence>
<proteinExistence type="predicted"/>
<dbReference type="EMBL" id="BAAALT010000025">
    <property type="protein sequence ID" value="GAA1790740.1"/>
    <property type="molecule type" value="Genomic_DNA"/>
</dbReference>
<feature type="domain" description="CBM2" evidence="3">
    <location>
        <begin position="26"/>
        <end position="138"/>
    </location>
</feature>
<dbReference type="RefSeq" id="WP_344126899.1">
    <property type="nucleotide sequence ID" value="NZ_BAAALT010000025.1"/>
</dbReference>
<feature type="region of interest" description="Disordered" evidence="1">
    <location>
        <begin position="135"/>
        <end position="174"/>
    </location>
</feature>
<dbReference type="Proteomes" id="UP001500218">
    <property type="component" value="Unassembled WGS sequence"/>
</dbReference>
<dbReference type="InterPro" id="IPR001919">
    <property type="entry name" value="CBD2"/>
</dbReference>
<protein>
    <recommendedName>
        <fullName evidence="3">CBM2 domain-containing protein</fullName>
    </recommendedName>
</protein>
<dbReference type="SUPFAM" id="SSF49384">
    <property type="entry name" value="Carbohydrate-binding domain"/>
    <property type="match status" value="1"/>
</dbReference>
<dbReference type="PROSITE" id="PS51173">
    <property type="entry name" value="CBM2"/>
    <property type="match status" value="1"/>
</dbReference>
<dbReference type="Gene3D" id="2.60.40.290">
    <property type="match status" value="1"/>
</dbReference>
<dbReference type="SMART" id="SM00637">
    <property type="entry name" value="CBD_II"/>
    <property type="match status" value="1"/>
</dbReference>
<gene>
    <name evidence="4" type="ORF">GCM10009682_10970</name>
</gene>
<feature type="compositionally biased region" description="Low complexity" evidence="1">
    <location>
        <begin position="136"/>
        <end position="153"/>
    </location>
</feature>
<evidence type="ECO:0000313" key="4">
    <source>
        <dbReference type="EMBL" id="GAA1790740.1"/>
    </source>
</evidence>
<feature type="chain" id="PRO_5045550546" description="CBM2 domain-containing protein" evidence="2">
    <location>
        <begin position="29"/>
        <end position="257"/>
    </location>
</feature>
<keyword evidence="5" id="KW-1185">Reference proteome</keyword>
<keyword evidence="2" id="KW-0732">Signal</keyword>